<evidence type="ECO:0000313" key="1">
    <source>
        <dbReference type="EMBL" id="KAJ4259709.1"/>
    </source>
</evidence>
<dbReference type="AlphaFoldDB" id="A0A9W8S0H6"/>
<name>A0A9W8S0H6_9HYPO</name>
<keyword evidence="2" id="KW-1185">Reference proteome</keyword>
<dbReference type="EMBL" id="JAOQAZ010000014">
    <property type="protein sequence ID" value="KAJ4259709.1"/>
    <property type="molecule type" value="Genomic_DNA"/>
</dbReference>
<gene>
    <name evidence="1" type="ORF">NW762_007640</name>
</gene>
<organism evidence="1 2">
    <name type="scientific">Fusarium torreyae</name>
    <dbReference type="NCBI Taxonomy" id="1237075"/>
    <lineage>
        <taxon>Eukaryota</taxon>
        <taxon>Fungi</taxon>
        <taxon>Dikarya</taxon>
        <taxon>Ascomycota</taxon>
        <taxon>Pezizomycotina</taxon>
        <taxon>Sordariomycetes</taxon>
        <taxon>Hypocreomycetidae</taxon>
        <taxon>Hypocreales</taxon>
        <taxon>Nectriaceae</taxon>
        <taxon>Fusarium</taxon>
    </lineage>
</organism>
<accession>A0A9W8S0H6</accession>
<evidence type="ECO:0000313" key="2">
    <source>
        <dbReference type="Proteomes" id="UP001152049"/>
    </source>
</evidence>
<proteinExistence type="predicted"/>
<dbReference type="OrthoDB" id="5290015at2759"/>
<reference evidence="1" key="1">
    <citation type="submission" date="2022-09" db="EMBL/GenBank/DDBJ databases">
        <title>Fusarium specimens isolated from Avocado Roots.</title>
        <authorList>
            <person name="Stajich J."/>
            <person name="Roper C."/>
            <person name="Heimlech-Rivalta G."/>
        </authorList>
    </citation>
    <scope>NUCLEOTIDE SEQUENCE</scope>
    <source>
        <strain evidence="1">CF00136</strain>
    </source>
</reference>
<dbReference type="Proteomes" id="UP001152049">
    <property type="component" value="Unassembled WGS sequence"/>
</dbReference>
<protein>
    <submittedName>
        <fullName evidence="1">Uncharacterized protein</fullName>
    </submittedName>
</protein>
<sequence length="194" mass="21424">MPYWINKFLRSMRADFPTVFLKEGLPGEAQAERLAWEGGMGAYNAGPAGNMYLHSVLIDNMLYARQNTDIAGSSYNLFKFQAGVSVAHEIVHLLTGFVTGSTQLYTPPKVTLENWGNRLSGEAGRYWGNLLLGGVVEFYSSDNDPLGVRQAGTPYLFGTSRPDAIGHRVSMQYIAEMLDDGSRTLTLFLTAFHC</sequence>
<comment type="caution">
    <text evidence="1">The sequence shown here is derived from an EMBL/GenBank/DDBJ whole genome shotgun (WGS) entry which is preliminary data.</text>
</comment>